<proteinExistence type="predicted"/>
<protein>
    <submittedName>
        <fullName evidence="1">Unplaced genomic scaffold scaffold_3, whole genome shotgun sequence</fullName>
    </submittedName>
</protein>
<organism evidence="1 2">
    <name type="scientific">Pisolithus microcarpus 441</name>
    <dbReference type="NCBI Taxonomy" id="765257"/>
    <lineage>
        <taxon>Eukaryota</taxon>
        <taxon>Fungi</taxon>
        <taxon>Dikarya</taxon>
        <taxon>Basidiomycota</taxon>
        <taxon>Agaricomycotina</taxon>
        <taxon>Agaricomycetes</taxon>
        <taxon>Agaricomycetidae</taxon>
        <taxon>Boletales</taxon>
        <taxon>Sclerodermatineae</taxon>
        <taxon>Pisolithaceae</taxon>
        <taxon>Pisolithus</taxon>
    </lineage>
</organism>
<accession>A0A0D0AE47</accession>
<dbReference type="Proteomes" id="UP000054018">
    <property type="component" value="Unassembled WGS sequence"/>
</dbReference>
<evidence type="ECO:0000313" key="1">
    <source>
        <dbReference type="EMBL" id="KIK30383.1"/>
    </source>
</evidence>
<dbReference type="PANTHER" id="PTHR38115">
    <property type="entry name" value="LIPOCALIN-LIKE DOMAIN-CONTAINING PROTEIN"/>
    <property type="match status" value="1"/>
</dbReference>
<dbReference type="EMBL" id="KN833687">
    <property type="protein sequence ID" value="KIK30383.1"/>
    <property type="molecule type" value="Genomic_DNA"/>
</dbReference>
<name>A0A0D0AE47_9AGAM</name>
<dbReference type="AlphaFoldDB" id="A0A0D0AE47"/>
<gene>
    <name evidence="1" type="ORF">PISMIDRAFT_6459</name>
</gene>
<sequence>MTTPSSVSTKNFNGVFVSDKQSSDSTDELLRLQGMSWYKRRAVSICNLTLSIKHYTDDDGVERIDVDQKLSGGFSGGSDNHILDCQERRCNDDVFGQLIYKTRRVSLELIEDEFLKTGWTEDALADGVIHTVAWSDPEDRHSSYTWKAEQVYPMPADQLSLTSLSIQIWGFQLVDGERQHVRLTSLTSDKKDSPVRVRLVYKYCKSHPTC</sequence>
<dbReference type="InterPro" id="IPR053037">
    <property type="entry name" value="Pericyclase_pydY-like"/>
</dbReference>
<dbReference type="HOGENOM" id="CLU_088979_2_0_1"/>
<dbReference type="PANTHER" id="PTHR38115:SF1">
    <property type="entry name" value="LIPOCALIN-LIKE DOMAIN-CONTAINING PROTEIN"/>
    <property type="match status" value="1"/>
</dbReference>
<reference evidence="1 2" key="1">
    <citation type="submission" date="2014-04" db="EMBL/GenBank/DDBJ databases">
        <authorList>
            <consortium name="DOE Joint Genome Institute"/>
            <person name="Kuo A."/>
            <person name="Kohler A."/>
            <person name="Costa M.D."/>
            <person name="Nagy L.G."/>
            <person name="Floudas D."/>
            <person name="Copeland A."/>
            <person name="Barry K.W."/>
            <person name="Cichocki N."/>
            <person name="Veneault-Fourrey C."/>
            <person name="LaButti K."/>
            <person name="Lindquist E.A."/>
            <person name="Lipzen A."/>
            <person name="Lundell T."/>
            <person name="Morin E."/>
            <person name="Murat C."/>
            <person name="Sun H."/>
            <person name="Tunlid A."/>
            <person name="Henrissat B."/>
            <person name="Grigoriev I.V."/>
            <person name="Hibbett D.S."/>
            <person name="Martin F."/>
            <person name="Nordberg H.P."/>
            <person name="Cantor M.N."/>
            <person name="Hua S.X."/>
        </authorList>
    </citation>
    <scope>NUCLEOTIDE SEQUENCE [LARGE SCALE GENOMIC DNA]</scope>
    <source>
        <strain evidence="1 2">441</strain>
    </source>
</reference>
<dbReference type="OrthoDB" id="425354at2759"/>
<keyword evidence="2" id="KW-1185">Reference proteome</keyword>
<evidence type="ECO:0000313" key="2">
    <source>
        <dbReference type="Proteomes" id="UP000054018"/>
    </source>
</evidence>
<reference evidence="2" key="2">
    <citation type="submission" date="2015-01" db="EMBL/GenBank/DDBJ databases">
        <title>Evolutionary Origins and Diversification of the Mycorrhizal Mutualists.</title>
        <authorList>
            <consortium name="DOE Joint Genome Institute"/>
            <consortium name="Mycorrhizal Genomics Consortium"/>
            <person name="Kohler A."/>
            <person name="Kuo A."/>
            <person name="Nagy L.G."/>
            <person name="Floudas D."/>
            <person name="Copeland A."/>
            <person name="Barry K.W."/>
            <person name="Cichocki N."/>
            <person name="Veneault-Fourrey C."/>
            <person name="LaButti K."/>
            <person name="Lindquist E.A."/>
            <person name="Lipzen A."/>
            <person name="Lundell T."/>
            <person name="Morin E."/>
            <person name="Murat C."/>
            <person name="Riley R."/>
            <person name="Ohm R."/>
            <person name="Sun H."/>
            <person name="Tunlid A."/>
            <person name="Henrissat B."/>
            <person name="Grigoriev I.V."/>
            <person name="Hibbett D.S."/>
            <person name="Martin F."/>
        </authorList>
    </citation>
    <scope>NUCLEOTIDE SEQUENCE [LARGE SCALE GENOMIC DNA]</scope>
    <source>
        <strain evidence="2">441</strain>
    </source>
</reference>